<proteinExistence type="predicted"/>
<evidence type="ECO:0000256" key="1">
    <source>
        <dbReference type="SAM" id="Phobius"/>
    </source>
</evidence>
<name>Q5EJU2_9EUPU</name>
<protein>
    <submittedName>
        <fullName evidence="2">ATPase 8</fullName>
    </submittedName>
</protein>
<feature type="transmembrane region" description="Helical" evidence="1">
    <location>
        <begin position="6"/>
        <end position="26"/>
    </location>
</feature>
<evidence type="ECO:0000313" key="2">
    <source>
        <dbReference type="EMBL" id="AAW80483.1"/>
    </source>
</evidence>
<dbReference type="EMBL" id="AY877462">
    <property type="protein sequence ID" value="AAW80483.1"/>
    <property type="molecule type" value="Genomic_DNA"/>
</dbReference>
<keyword evidence="2" id="KW-0496">Mitochondrion</keyword>
<accession>Q5EJU2</accession>
<sequence>MLPQLSPHILTTLVLAMAAMITLLLISMNTQSPHLKQVGAPIKLLSSHVIYFFYSGSQCVSFKN</sequence>
<dbReference type="AlphaFoldDB" id="Q5EJU2"/>
<keyword evidence="1" id="KW-1133">Transmembrane helix</keyword>
<reference evidence="2" key="1">
    <citation type="journal article" date="2006" name="Biol. J. Linn. Soc. Lond.">
        <title>Mitochondrial gene diversity in Cepaea- population structure, history and positive selection.</title>
        <authorList>
            <person name="Goodacre S.L."/>
            <person name="Thomaz D."/>
            <person name="Davies E.K."/>
        </authorList>
    </citation>
    <scope>NUCLEOTIDE SEQUENCE</scope>
    <source>
        <strain evidence="2">Ch14</strain>
    </source>
</reference>
<organism evidence="2">
    <name type="scientific">Cepaea hortensis</name>
    <dbReference type="NCBI Taxonomy" id="97200"/>
    <lineage>
        <taxon>Eukaryota</taxon>
        <taxon>Metazoa</taxon>
        <taxon>Spiralia</taxon>
        <taxon>Lophotrochozoa</taxon>
        <taxon>Mollusca</taxon>
        <taxon>Gastropoda</taxon>
        <taxon>Heterobranchia</taxon>
        <taxon>Euthyneura</taxon>
        <taxon>Panpulmonata</taxon>
        <taxon>Eupulmonata</taxon>
        <taxon>Stylommatophora</taxon>
        <taxon>Helicina</taxon>
        <taxon>Helicoidea</taxon>
        <taxon>Helicidae</taxon>
        <taxon>Cepaea</taxon>
    </lineage>
</organism>
<geneLocation type="mitochondrion" evidence="2"/>
<keyword evidence="1" id="KW-0812">Transmembrane</keyword>
<keyword evidence="1" id="KW-0472">Membrane</keyword>